<evidence type="ECO:0000313" key="3">
    <source>
        <dbReference type="Proteomes" id="UP000465778"/>
    </source>
</evidence>
<evidence type="ECO:0000313" key="2">
    <source>
        <dbReference type="EMBL" id="UYG96110.1"/>
    </source>
</evidence>
<reference evidence="1 3" key="1">
    <citation type="journal article" date="2020" name="G3 (Bethesda)">
        <title>Whole Genome Sequencing and Comparative Genomics of Two Nematicidal Bacillus Strains Reveals a Wide Range of Possible Virulence Factors.</title>
        <authorList>
            <person name="Susic N."/>
            <person name="Janezic S."/>
            <person name="Rupnik M."/>
            <person name="Geric Stare B."/>
        </authorList>
    </citation>
    <scope>NUCLEOTIDE SEQUENCE [LARGE SCALE GENOMIC DNA]</scope>
    <source>
        <strain evidence="1 3">I-1582</strain>
    </source>
</reference>
<reference evidence="2" key="2">
    <citation type="submission" date="2022-10" db="EMBL/GenBank/DDBJ databases">
        <title>Mechanism of multi-heavy metal repair in Cytobacillus Firmus M7.</title>
        <authorList>
            <person name="Li X."/>
            <person name="Yu C."/>
        </authorList>
    </citation>
    <scope>NUCLEOTIDE SEQUENCE</scope>
    <source>
        <strain evidence="2">M7</strain>
    </source>
</reference>
<dbReference type="AlphaFoldDB" id="A0A0J5W1U1"/>
<dbReference type="Proteomes" id="UP001163104">
    <property type="component" value="Chromosome"/>
</dbReference>
<dbReference type="RefSeq" id="WP_048010154.1">
    <property type="nucleotide sequence ID" value="NZ_CP098323.1"/>
</dbReference>
<sequence>MNKFKVIYTFEKGVTVTEEIEAENKSEVIGSIKDLEGYVELTCSEGHYHRFDFADVKLVTITE</sequence>
<dbReference type="OrthoDB" id="2428257at2"/>
<proteinExistence type="predicted"/>
<dbReference type="EMBL" id="CP107027">
    <property type="protein sequence ID" value="UYG96110.1"/>
    <property type="molecule type" value="Genomic_DNA"/>
</dbReference>
<evidence type="ECO:0000313" key="1">
    <source>
        <dbReference type="EMBL" id="KAF0823278.1"/>
    </source>
</evidence>
<gene>
    <name evidence="1" type="ORF">KIS1582_2905</name>
    <name evidence="2" type="ORF">OD459_03510</name>
</gene>
<dbReference type="Proteomes" id="UP000465778">
    <property type="component" value="Unassembled WGS sequence"/>
</dbReference>
<name>A0A0J5W1U1_CYTFI</name>
<dbReference type="EMBL" id="VDEM01000034">
    <property type="protein sequence ID" value="KAF0823278.1"/>
    <property type="molecule type" value="Genomic_DNA"/>
</dbReference>
<protein>
    <submittedName>
        <fullName evidence="1">Uncharacterized protein</fullName>
    </submittedName>
</protein>
<organism evidence="1 3">
    <name type="scientific">Cytobacillus firmus</name>
    <name type="common">Bacillus firmus</name>
    <dbReference type="NCBI Taxonomy" id="1399"/>
    <lineage>
        <taxon>Bacteria</taxon>
        <taxon>Bacillati</taxon>
        <taxon>Bacillota</taxon>
        <taxon>Bacilli</taxon>
        <taxon>Bacillales</taxon>
        <taxon>Bacillaceae</taxon>
        <taxon>Cytobacillus</taxon>
    </lineage>
</organism>
<accession>A0A0J5W1U1</accession>